<evidence type="ECO:0000313" key="4">
    <source>
        <dbReference type="Proteomes" id="UP000188184"/>
    </source>
</evidence>
<feature type="domain" description="Transcription regulator PadR N-terminal" evidence="2">
    <location>
        <begin position="24"/>
        <end position="98"/>
    </location>
</feature>
<reference evidence="3 4" key="1">
    <citation type="submission" date="2017-02" db="EMBL/GenBank/DDBJ databases">
        <title>The complete genomic sequence of a novel cold adapted crude oil-degrading bacterium Planococcus qaidamina Y42.</title>
        <authorList>
            <person name="Yang R."/>
        </authorList>
    </citation>
    <scope>NUCLEOTIDE SEQUENCE [LARGE SCALE GENOMIC DNA]</scope>
    <source>
        <strain evidence="3 4">Y42</strain>
    </source>
</reference>
<evidence type="ECO:0000256" key="1">
    <source>
        <dbReference type="ARBA" id="ARBA00023125"/>
    </source>
</evidence>
<dbReference type="AlphaFoldDB" id="A0A1Q2L542"/>
<name>A0A1Q2L542_9BACL</name>
<dbReference type="Pfam" id="PF03551">
    <property type="entry name" value="PadR"/>
    <property type="match status" value="1"/>
</dbReference>
<dbReference type="Proteomes" id="UP000188184">
    <property type="component" value="Chromosome"/>
</dbReference>
<dbReference type="NCBIfam" id="TIGR03433">
    <property type="entry name" value="padR_acidobact"/>
    <property type="match status" value="1"/>
</dbReference>
<dbReference type="InterPro" id="IPR011991">
    <property type="entry name" value="ArsR-like_HTH"/>
</dbReference>
<dbReference type="PANTHER" id="PTHR33169:SF25">
    <property type="entry name" value="DNA-BINDING PROTEIN YIZB-RELATED"/>
    <property type="match status" value="1"/>
</dbReference>
<dbReference type="InterPro" id="IPR017799">
    <property type="entry name" value="Tscrpt_reg_PadR_acidobac-type"/>
</dbReference>
<dbReference type="InterPro" id="IPR036390">
    <property type="entry name" value="WH_DNA-bd_sf"/>
</dbReference>
<dbReference type="EMBL" id="CP019640">
    <property type="protein sequence ID" value="AQQ55012.1"/>
    <property type="molecule type" value="Genomic_DNA"/>
</dbReference>
<dbReference type="GO" id="GO:0003677">
    <property type="term" value="F:DNA binding"/>
    <property type="evidence" value="ECO:0007669"/>
    <property type="project" value="UniProtKB-KW"/>
</dbReference>
<dbReference type="InterPro" id="IPR036388">
    <property type="entry name" value="WH-like_DNA-bd_sf"/>
</dbReference>
<dbReference type="InterPro" id="IPR052509">
    <property type="entry name" value="Metal_resp_DNA-bind_regulator"/>
</dbReference>
<evidence type="ECO:0000313" key="3">
    <source>
        <dbReference type="EMBL" id="AQQ55012.1"/>
    </source>
</evidence>
<sequence length="126" mass="14581">MLPWSQGVIPLDKDLMRGSVDILILSLIARQDTYGYEIVKNLKESSQELYTMSEGTLYPALKRLEKKDWIESYWGDAETGGRRKYYRITAAGKQELAKKLNEWNKVNQLISMNSEGIPWTSNFRTT</sequence>
<dbReference type="KEGG" id="pmar:B0X71_05450"/>
<keyword evidence="1" id="KW-0238">DNA-binding</keyword>
<dbReference type="Gene3D" id="1.10.10.10">
    <property type="entry name" value="Winged helix-like DNA-binding domain superfamily/Winged helix DNA-binding domain"/>
    <property type="match status" value="1"/>
</dbReference>
<accession>A0A1Q2L542</accession>
<proteinExistence type="predicted"/>
<keyword evidence="4" id="KW-1185">Reference proteome</keyword>
<dbReference type="SUPFAM" id="SSF46785">
    <property type="entry name" value="Winged helix' DNA-binding domain"/>
    <property type="match status" value="1"/>
</dbReference>
<dbReference type="InterPro" id="IPR005149">
    <property type="entry name" value="Tscrpt_reg_PadR_N"/>
</dbReference>
<dbReference type="CDD" id="cd00090">
    <property type="entry name" value="HTH_ARSR"/>
    <property type="match status" value="1"/>
</dbReference>
<organism evidence="3 4">
    <name type="scientific">Planococcus lenghuensis</name>
    <dbReference type="NCBI Taxonomy" id="2213202"/>
    <lineage>
        <taxon>Bacteria</taxon>
        <taxon>Bacillati</taxon>
        <taxon>Bacillota</taxon>
        <taxon>Bacilli</taxon>
        <taxon>Bacillales</taxon>
        <taxon>Caryophanaceae</taxon>
        <taxon>Planococcus</taxon>
    </lineage>
</organism>
<evidence type="ECO:0000259" key="2">
    <source>
        <dbReference type="Pfam" id="PF03551"/>
    </source>
</evidence>
<protein>
    <submittedName>
        <fullName evidence="3">PadR family transcriptional regulator</fullName>
    </submittedName>
</protein>
<dbReference type="PANTHER" id="PTHR33169">
    <property type="entry name" value="PADR-FAMILY TRANSCRIPTIONAL REGULATOR"/>
    <property type="match status" value="1"/>
</dbReference>
<gene>
    <name evidence="3" type="ORF">B0X71_05450</name>
</gene>